<dbReference type="SUPFAM" id="SSF50199">
    <property type="entry name" value="Staphylococcal nuclease"/>
    <property type="match status" value="1"/>
</dbReference>
<reference evidence="3" key="1">
    <citation type="journal article" date="2019" name="Int. J. Syst. Evol. Microbiol.">
        <title>The Global Catalogue of Microorganisms (GCM) 10K type strain sequencing project: providing services to taxonomists for standard genome sequencing and annotation.</title>
        <authorList>
            <consortium name="The Broad Institute Genomics Platform"/>
            <consortium name="The Broad Institute Genome Sequencing Center for Infectious Disease"/>
            <person name="Wu L."/>
            <person name="Ma J."/>
        </authorList>
    </citation>
    <scope>NUCLEOTIDE SEQUENCE [LARGE SCALE GENOMIC DNA]</scope>
    <source>
        <strain evidence="3">CG52</strain>
    </source>
</reference>
<dbReference type="InterPro" id="IPR035437">
    <property type="entry name" value="SNase_OB-fold_sf"/>
</dbReference>
<dbReference type="Gene3D" id="2.40.50.90">
    <property type="match status" value="1"/>
</dbReference>
<dbReference type="PROSITE" id="PS50830">
    <property type="entry name" value="TNASE_3"/>
    <property type="match status" value="1"/>
</dbReference>
<keyword evidence="3" id="KW-1185">Reference proteome</keyword>
<comment type="caution">
    <text evidence="2">The sequence shown here is derived from an EMBL/GenBank/DDBJ whole genome shotgun (WGS) entry which is preliminary data.</text>
</comment>
<protein>
    <submittedName>
        <fullName evidence="2">Thermonuclease family protein</fullName>
    </submittedName>
</protein>
<name>A0ABW4M6X2_9HYPH</name>
<proteinExistence type="predicted"/>
<evidence type="ECO:0000313" key="2">
    <source>
        <dbReference type="EMBL" id="MFD1747200.1"/>
    </source>
</evidence>
<dbReference type="InterPro" id="IPR016071">
    <property type="entry name" value="Staphylococal_nuclease_OB-fold"/>
</dbReference>
<evidence type="ECO:0000313" key="3">
    <source>
        <dbReference type="Proteomes" id="UP001597322"/>
    </source>
</evidence>
<organism evidence="2 3">
    <name type="scientific">Rhizobium helianthi</name>
    <dbReference type="NCBI Taxonomy" id="1132695"/>
    <lineage>
        <taxon>Bacteria</taxon>
        <taxon>Pseudomonadati</taxon>
        <taxon>Pseudomonadota</taxon>
        <taxon>Alphaproteobacteria</taxon>
        <taxon>Hyphomicrobiales</taxon>
        <taxon>Rhizobiaceae</taxon>
        <taxon>Rhizobium/Agrobacterium group</taxon>
        <taxon>Rhizobium</taxon>
    </lineage>
</organism>
<dbReference type="RefSeq" id="WP_377404019.1">
    <property type="nucleotide sequence ID" value="NZ_JBHUEQ010000032.1"/>
</dbReference>
<dbReference type="Proteomes" id="UP001597322">
    <property type="component" value="Unassembled WGS sequence"/>
</dbReference>
<feature type="domain" description="TNase-like" evidence="1">
    <location>
        <begin position="3"/>
        <end position="127"/>
    </location>
</feature>
<evidence type="ECO:0000259" key="1">
    <source>
        <dbReference type="PROSITE" id="PS50830"/>
    </source>
</evidence>
<sequence>MEGPVSADVIRVIDGDTLLVSARPWPQQSIEVYVRLRGIDTPELKSKCDRGQEAAAEAKRLLEQLTMASGTVKLTHIDADKYFGRIVADVSLADGRDPAKLMIGAGLATAYSGHGRKNDLCQLASGS</sequence>
<dbReference type="Pfam" id="PF00565">
    <property type="entry name" value="SNase"/>
    <property type="match status" value="1"/>
</dbReference>
<dbReference type="SMART" id="SM00318">
    <property type="entry name" value="SNc"/>
    <property type="match status" value="1"/>
</dbReference>
<gene>
    <name evidence="2" type="ORF">ACFSE1_17150</name>
</gene>
<dbReference type="EMBL" id="JBHUEQ010000032">
    <property type="protein sequence ID" value="MFD1747200.1"/>
    <property type="molecule type" value="Genomic_DNA"/>
</dbReference>
<accession>A0ABW4M6X2</accession>